<evidence type="ECO:0000313" key="4">
    <source>
        <dbReference type="Proteomes" id="UP000231279"/>
    </source>
</evidence>
<dbReference type="InterPro" id="IPR005380">
    <property type="entry name" value="XS_domain"/>
</dbReference>
<feature type="region of interest" description="Disordered" evidence="1">
    <location>
        <begin position="710"/>
        <end position="773"/>
    </location>
</feature>
<evidence type="ECO:0000256" key="1">
    <source>
        <dbReference type="SAM" id="MobiDB-lite"/>
    </source>
</evidence>
<dbReference type="OrthoDB" id="777694at2759"/>
<evidence type="ECO:0000313" key="3">
    <source>
        <dbReference type="EMBL" id="PIN25402.1"/>
    </source>
</evidence>
<feature type="compositionally biased region" description="Basic and acidic residues" evidence="1">
    <location>
        <begin position="674"/>
        <end position="686"/>
    </location>
</feature>
<feature type="compositionally biased region" description="Basic and acidic residues" evidence="1">
    <location>
        <begin position="750"/>
        <end position="759"/>
    </location>
</feature>
<dbReference type="GO" id="GO:0031047">
    <property type="term" value="P:regulatory ncRNA-mediated gene silencing"/>
    <property type="evidence" value="ECO:0007669"/>
    <property type="project" value="InterPro"/>
</dbReference>
<dbReference type="AlphaFoldDB" id="A0A2G9I6N0"/>
<dbReference type="PANTHER" id="PTHR46619:SF2">
    <property type="entry name" value="XS DOMAIN PROTEIN"/>
    <property type="match status" value="1"/>
</dbReference>
<organism evidence="3 4">
    <name type="scientific">Handroanthus impetiginosus</name>
    <dbReference type="NCBI Taxonomy" id="429701"/>
    <lineage>
        <taxon>Eukaryota</taxon>
        <taxon>Viridiplantae</taxon>
        <taxon>Streptophyta</taxon>
        <taxon>Embryophyta</taxon>
        <taxon>Tracheophyta</taxon>
        <taxon>Spermatophyta</taxon>
        <taxon>Magnoliopsida</taxon>
        <taxon>eudicotyledons</taxon>
        <taxon>Gunneridae</taxon>
        <taxon>Pentapetalae</taxon>
        <taxon>asterids</taxon>
        <taxon>lamiids</taxon>
        <taxon>Lamiales</taxon>
        <taxon>Bignoniaceae</taxon>
        <taxon>Crescentiina</taxon>
        <taxon>Tabebuia alliance</taxon>
        <taxon>Handroanthus</taxon>
    </lineage>
</organism>
<evidence type="ECO:0000259" key="2">
    <source>
        <dbReference type="Pfam" id="PF03468"/>
    </source>
</evidence>
<dbReference type="EMBL" id="NKXS01000243">
    <property type="protein sequence ID" value="PIN25402.1"/>
    <property type="molecule type" value="Genomic_DNA"/>
</dbReference>
<dbReference type="InterPro" id="IPR038588">
    <property type="entry name" value="XS_domain_sf"/>
</dbReference>
<proteinExistence type="predicted"/>
<feature type="compositionally biased region" description="Basic residues" evidence="1">
    <location>
        <begin position="710"/>
        <end position="726"/>
    </location>
</feature>
<reference evidence="4" key="1">
    <citation type="journal article" date="2018" name="Gigascience">
        <title>Genome assembly of the Pink Ipe (Handroanthus impetiginosus, Bignoniaceae), a highly valued, ecologically keystone Neotropical timber forest tree.</title>
        <authorList>
            <person name="Silva-Junior O.B."/>
            <person name="Grattapaglia D."/>
            <person name="Novaes E."/>
            <person name="Collevatti R.G."/>
        </authorList>
    </citation>
    <scope>NUCLEOTIDE SEQUENCE [LARGE SCALE GENOMIC DNA]</scope>
    <source>
        <strain evidence="4">cv. UFG-1</strain>
    </source>
</reference>
<accession>A0A2G9I6N0</accession>
<name>A0A2G9I6N0_9LAMI</name>
<feature type="region of interest" description="Disordered" evidence="1">
    <location>
        <begin position="83"/>
        <end position="103"/>
    </location>
</feature>
<feature type="domain" description="XS" evidence="2">
    <location>
        <begin position="882"/>
        <end position="1005"/>
    </location>
</feature>
<gene>
    <name evidence="3" type="ORF">CDL12_01837</name>
</gene>
<sequence length="1030" mass="117576">MGERRYGVCSRRRSPSPGRQPPRSRDVNHSRHYKYSPYRGRVEEYSREAERAQRIEKRDHFDRDLNLRAPRFSEYDNRDRDKYLVGGRRSRSPRRVEKRDNFDRDMSMRPVRLSAYEDVGKGNYKSEVSVGRLRGSYGEDSYHGDLTKYQGDHLLDRSRTSDHLNMKDYSHTRGYNGSGYTNVASDGGNKDYYPYSHYSDSNRAGLLSVSQHMDSTKPSPEQERGGRMHSRWYTLAHGGADDVPLSNLSGNNGRSHMSSIASRYLNTDSDRQGYVHFRDELHLEKNELHSEKRDEGLNVHDERFLEKKNDGFHFQDGFLGMEKPVGREIYKFKKEDDVLSSRGYLKGDSDYVLSSSQPKDYGSVSSGILREGFPGYYASRDLSMSSHAIRPGSGLASEHISFDGYGEIHNWSGGQLDNTRSRSSLYARLPQDKQGDQLYAESDRSEIGCMSTRLNDIEEEYKDKQISRIDVLNPPVDESYHKRRIRDDGLWNQYPFSEVKSTRDKFDASGSRYVKKQDLEMLGTGSSHLNYGTREHCGYESVKWEEHHAEMDDGRWSYVERSDILKSRKYDPSFCGLYDSPRKRLALADLSLVEPSERRLSHKHVRDEILYEHDAGVRISTDGNGARKVYTKLGNEIDLVRFSEKPNLRESKYEETWRASHEMANDEPSSSKFDPSRVKLHKSDSRDIRKRLGPVSRKLHVSQRLAKKYKSSIKKRLAPAPPKKRANLPWLKNRSSKQTEIVLDDLSGSPHDHGGDHSGDPLSLMKPEPPENSEEFKQLVQSAFLKFLKQINQTPTKRKKYTEQGKAGSLMCIVCSSNSDEFAETESLAMHAFTSKKVGLRSQHLGLHKALCVLMGWKVTEEPGSEWHCEVMSNAEASVLKEDLIIWPPVVIVHNSTIDNKKPDERVIISTEKLHAKLRDMGSRNILKVCNGKPANQSVMLVKFNGTLSGLREAERYHSSYVDSKHGRADLKQLKAGGTQVISAEPAEEGENCLYGYLGIAEDLDSLDFDTKKRCVLRSKKAILSVVDAA</sequence>
<feature type="region of interest" description="Disordered" evidence="1">
    <location>
        <begin position="1"/>
        <end position="45"/>
    </location>
</feature>
<comment type="caution">
    <text evidence="3">The sequence shown here is derived from an EMBL/GenBank/DDBJ whole genome shotgun (WGS) entry which is preliminary data.</text>
</comment>
<protein>
    <recommendedName>
        <fullName evidence="2">XS domain-containing protein</fullName>
    </recommendedName>
</protein>
<feature type="compositionally biased region" description="Basic and acidic residues" evidence="1">
    <location>
        <begin position="94"/>
        <end position="103"/>
    </location>
</feature>
<keyword evidence="4" id="KW-1185">Reference proteome</keyword>
<dbReference type="Pfam" id="PF03468">
    <property type="entry name" value="XS"/>
    <property type="match status" value="1"/>
</dbReference>
<dbReference type="Proteomes" id="UP000231279">
    <property type="component" value="Unassembled WGS sequence"/>
</dbReference>
<dbReference type="STRING" id="429701.A0A2G9I6N0"/>
<feature type="region of interest" description="Disordered" evidence="1">
    <location>
        <begin position="659"/>
        <end position="686"/>
    </location>
</feature>
<dbReference type="PANTHER" id="PTHR46619">
    <property type="entry name" value="RNA RECOGNITION MOTIF XS DOMAIN PROTEIN-RELATED"/>
    <property type="match status" value="1"/>
</dbReference>
<dbReference type="Gene3D" id="3.30.70.2890">
    <property type="entry name" value="XS domain"/>
    <property type="match status" value="1"/>
</dbReference>